<feature type="compositionally biased region" description="Polar residues" evidence="1">
    <location>
        <begin position="232"/>
        <end position="244"/>
    </location>
</feature>
<dbReference type="InterPro" id="IPR036397">
    <property type="entry name" value="RNaseH_sf"/>
</dbReference>
<dbReference type="InterPro" id="IPR043502">
    <property type="entry name" value="DNA/RNA_pol_sf"/>
</dbReference>
<dbReference type="Pfam" id="PF07727">
    <property type="entry name" value="RVT_2"/>
    <property type="match status" value="1"/>
</dbReference>
<dbReference type="Gene3D" id="3.30.420.10">
    <property type="entry name" value="Ribonuclease H-like superfamily/Ribonuclease H"/>
    <property type="match status" value="1"/>
</dbReference>
<evidence type="ECO:0000313" key="4">
    <source>
        <dbReference type="Proteomes" id="UP001341281"/>
    </source>
</evidence>
<dbReference type="GO" id="GO:0003676">
    <property type="term" value="F:nucleic acid binding"/>
    <property type="evidence" value="ECO:0007669"/>
    <property type="project" value="InterPro"/>
</dbReference>
<feature type="region of interest" description="Disordered" evidence="1">
    <location>
        <begin position="875"/>
        <end position="900"/>
    </location>
</feature>
<dbReference type="Pfam" id="PF13976">
    <property type="entry name" value="gag_pre-integrs"/>
    <property type="match status" value="1"/>
</dbReference>
<keyword evidence="4" id="KW-1185">Reference proteome</keyword>
<protein>
    <recommendedName>
        <fullName evidence="2">Integrase catalytic domain-containing protein</fullName>
    </recommendedName>
</protein>
<dbReference type="InterPro" id="IPR001584">
    <property type="entry name" value="Integrase_cat-core"/>
</dbReference>
<accession>A0AAQ3PWE2</accession>
<feature type="region of interest" description="Disordered" evidence="1">
    <location>
        <begin position="836"/>
        <end position="856"/>
    </location>
</feature>
<feature type="compositionally biased region" description="Gly residues" evidence="1">
    <location>
        <begin position="257"/>
        <end position="269"/>
    </location>
</feature>
<organism evidence="3 4">
    <name type="scientific">Paspalum notatum var. saurae</name>
    <dbReference type="NCBI Taxonomy" id="547442"/>
    <lineage>
        <taxon>Eukaryota</taxon>
        <taxon>Viridiplantae</taxon>
        <taxon>Streptophyta</taxon>
        <taxon>Embryophyta</taxon>
        <taxon>Tracheophyta</taxon>
        <taxon>Spermatophyta</taxon>
        <taxon>Magnoliopsida</taxon>
        <taxon>Liliopsida</taxon>
        <taxon>Poales</taxon>
        <taxon>Poaceae</taxon>
        <taxon>PACMAD clade</taxon>
        <taxon>Panicoideae</taxon>
        <taxon>Andropogonodae</taxon>
        <taxon>Paspaleae</taxon>
        <taxon>Paspalinae</taxon>
        <taxon>Paspalum</taxon>
    </lineage>
</organism>
<feature type="region of interest" description="Disordered" evidence="1">
    <location>
        <begin position="232"/>
        <end position="293"/>
    </location>
</feature>
<reference evidence="3 4" key="1">
    <citation type="submission" date="2024-02" db="EMBL/GenBank/DDBJ databases">
        <title>High-quality chromosome-scale genome assembly of Pensacola bahiagrass (Paspalum notatum Flugge var. saurae).</title>
        <authorList>
            <person name="Vega J.M."/>
            <person name="Podio M."/>
            <person name="Orjuela J."/>
            <person name="Siena L.A."/>
            <person name="Pessino S.C."/>
            <person name="Combes M.C."/>
            <person name="Mariac C."/>
            <person name="Albertini E."/>
            <person name="Pupilli F."/>
            <person name="Ortiz J.P.A."/>
            <person name="Leblanc O."/>
        </authorList>
    </citation>
    <scope>NUCLEOTIDE SEQUENCE [LARGE SCALE GENOMIC DNA]</scope>
    <source>
        <strain evidence="3">R1</strain>
        <tissue evidence="3">Leaf</tissue>
    </source>
</reference>
<dbReference type="InterPro" id="IPR025724">
    <property type="entry name" value="GAG-pre-integrase_dom"/>
</dbReference>
<dbReference type="InterPro" id="IPR057670">
    <property type="entry name" value="SH3_retrovirus"/>
</dbReference>
<evidence type="ECO:0000256" key="1">
    <source>
        <dbReference type="SAM" id="MobiDB-lite"/>
    </source>
</evidence>
<dbReference type="PANTHER" id="PTHR11439:SF524">
    <property type="entry name" value="RNA-DIRECTED DNA POLYMERASE, PROTEIN KINASE RLK-PELLE-DLSV FAMILY"/>
    <property type="match status" value="1"/>
</dbReference>
<feature type="compositionally biased region" description="Basic residues" evidence="1">
    <location>
        <begin position="887"/>
        <end position="900"/>
    </location>
</feature>
<dbReference type="Pfam" id="PF25597">
    <property type="entry name" value="SH3_retrovirus"/>
    <property type="match status" value="1"/>
</dbReference>
<dbReference type="SUPFAM" id="SSF53098">
    <property type="entry name" value="Ribonuclease H-like"/>
    <property type="match status" value="1"/>
</dbReference>
<evidence type="ECO:0000259" key="2">
    <source>
        <dbReference type="PROSITE" id="PS50994"/>
    </source>
</evidence>
<gene>
    <name evidence="3" type="ORF">U9M48_005776</name>
</gene>
<dbReference type="Proteomes" id="UP001341281">
    <property type="component" value="Chromosome 02"/>
</dbReference>
<feature type="domain" description="Integrase catalytic" evidence="2">
    <location>
        <begin position="541"/>
        <end position="713"/>
    </location>
</feature>
<proteinExistence type="predicted"/>
<dbReference type="SUPFAM" id="SSF56672">
    <property type="entry name" value="DNA/RNA polymerases"/>
    <property type="match status" value="1"/>
</dbReference>
<dbReference type="EMBL" id="CP144746">
    <property type="protein sequence ID" value="WVZ55063.1"/>
    <property type="molecule type" value="Genomic_DNA"/>
</dbReference>
<dbReference type="CDD" id="cd09272">
    <property type="entry name" value="RNase_HI_RT_Ty1"/>
    <property type="match status" value="1"/>
</dbReference>
<dbReference type="PROSITE" id="PS50994">
    <property type="entry name" value="INTEGRASE"/>
    <property type="match status" value="1"/>
</dbReference>
<dbReference type="InterPro" id="IPR012337">
    <property type="entry name" value="RNaseH-like_sf"/>
</dbReference>
<dbReference type="GO" id="GO:0015074">
    <property type="term" value="P:DNA integration"/>
    <property type="evidence" value="ECO:0007669"/>
    <property type="project" value="InterPro"/>
</dbReference>
<dbReference type="InterPro" id="IPR013103">
    <property type="entry name" value="RVT_2"/>
</dbReference>
<dbReference type="PANTHER" id="PTHR11439">
    <property type="entry name" value="GAG-POL-RELATED RETROTRANSPOSON"/>
    <property type="match status" value="1"/>
</dbReference>
<evidence type="ECO:0000313" key="3">
    <source>
        <dbReference type="EMBL" id="WVZ55063.1"/>
    </source>
</evidence>
<sequence>MATAAPATSSAAGKLAWAAAAPPVAGQAPLEPPSAGAAVAAPPMAGHGAAVAAGPAAGAAAAAAAATSAAAAGPAPPPFADAAAGAAAAAAPCAVSPPWGPIPSSTAAAGAPVGLMSSAAATGAPAAVPLPPAATSIATAASALAAALLTAKTAAAVTREREHVAAAALEREYAAAAAARERARAAAAGLARQVTEASPPSSFPWLAAPMTAGAQTFLDPTSFSFPSLFAEQSTGLPSQSTTSPPAALQLGTPPTGPSGGGECRGGSGGGRRHRGERRGAGSKGTPAPPPAAAALVASAPGPSFYDPWSRCPWMWPFPAPGGPQQPQQAAAMLAYAAPPLSQAPAWALPVLPPVYSDWIADSGASFHYARHLYSFFHSSSPSILPFFHHGREWFLSPSHLRGQCGYLWSLPSSQCFCCPQHGSQLLSIRQFTTDNSCSVEFDSSGLTVRDSASRRPLLHCDSSGPLYTLRLPSPATSISISLSPSLSAAFATTTSSTTWHRRLGHPGRNALAQLNHSADITCSKTTDERLCHACQLGRHIRLPFPTSSSHAAHIFDLIHCDLWTSPVPSISGYKYYLGCWTTFLTTLGPFPCAPSMFSTLSHFFAWVSTQFGLTIKAVQCDNEREFDNAASRSFFLSRGVHLRMSCPYTSPQNGKAERMIRTTNDVMRTLLFQASLPTRFWAEGLHTATYLLNRLPSTASLAPTPHHALFGTPPRYDHLRVFGCACYPNTSATAPHKLAPRLTRCVFLGYSPDHKGYRCFDLATRRILISRHVVFDEADFPFSTTSTPASDLELESVFPSDPVVQPPLSERSTGPPPAYLLDVPAPFPVVPAAPTSPAAPCAAPSPPAAPCTAPESPTTLIPPAAPCVASALPVAPHAAPSPPPRAQARRPRRPPRCHARPRRLLRAMRSLCASTNVIRSSLRPRHRRLRRLRCRPCLRRLPCAMRIPSASTTGARHRPPHCHRLLGRRRRSRLTALVSPHVDLAVYHPPVVHRDPGHLQPMVTRRAAGVLRPAALSAAAEPGISPVPSSVHAALADPHWRRAMEEEYAALLANQTWDLVPRPPSGNVVTGKWIWTHKRQADGTLDRYKARWVLRGFTQRPGVNYDETFSPVVKPATVRTVLSLALARLWPVHQLDVKNAFLHGTLTETVYCTQPAGFVDPARPELVCRLNKSLYGLKQAPRAWYSRFATFLVSLGFTEAKSDTSLFVYRRGDATTYLLLYVDDIVLTASSQHLLQTIIRSLQQEFAMKDLGVLHHFLGATIEPRPSGLFLHQRQYALDILERAGMTNCKPYANPVDTEGKQSEAEGPSVKSGRCPEYLTFTRPNITYAVQQVCLHMHDPREPHLTALKRLLRYLRGTVDYGLLLHRSSSADLVIYTDADWGGCPDTRRSTSGYSVFLGGNLVSWSSKRAEAEYRAVANGVAEASWLRQLLAELHSPLAKSTVVYCDNVSAVYLSTNPVQHQRTKHVEIDLHFVRDFVAIDAVRVLHVPTTSQFADIFTKGLPSSTFAEFRSSLNICRG</sequence>
<name>A0AAQ3PWE2_PASNO</name>